<feature type="domain" description="Aerobactin siderophore biosynthesis IucA/IucC-like C-terminal" evidence="4">
    <location>
        <begin position="461"/>
        <end position="624"/>
    </location>
</feature>
<dbReference type="InterPro" id="IPR037455">
    <property type="entry name" value="LucA/IucC-like"/>
</dbReference>
<evidence type="ECO:0000256" key="2">
    <source>
        <dbReference type="ARBA" id="ARBA00007832"/>
    </source>
</evidence>
<evidence type="ECO:0000313" key="5">
    <source>
        <dbReference type="EMBL" id="SHF40200.1"/>
    </source>
</evidence>
<dbReference type="RefSeq" id="WP_073158377.1">
    <property type="nucleotide sequence ID" value="NZ_FQVL01000021.1"/>
</dbReference>
<accession>A0A1M5BCM6</accession>
<proteinExistence type="inferred from homology"/>
<dbReference type="InterPro" id="IPR007310">
    <property type="entry name" value="Aerobactin_biosyn_IucA/IucC_N"/>
</dbReference>
<evidence type="ECO:0000259" key="3">
    <source>
        <dbReference type="Pfam" id="PF04183"/>
    </source>
</evidence>
<comment type="pathway">
    <text evidence="1">Siderophore biosynthesis.</text>
</comment>
<dbReference type="Pfam" id="PF06276">
    <property type="entry name" value="FhuF"/>
    <property type="match status" value="1"/>
</dbReference>
<sequence>MNGESFLKIAYQEWTLEGCLSEERQTIQQLNQEDPNLAKKYQAFLPKARKTILHRLVSAFLREDIFKFNSGSYKNTAYHYPLGVDESIYIPIRHEFLAGRHIFQKDIAHITNGNVFPILHPIEFLYLVEKKVHTITSNWDQFAKEICNACSNQAIAYVWQELRKLKIKSLAGQYKPLHSNIYTLAMQLNDPSFFEQFCTEGHNLHPCSKTKLDMEPIAVSDYAPECRNQQTLKFVAVQRDLIKWSFLNSSETYDSFLLSFFPQLQTQLNDHWMEYNQRYFLIPVHGWQFDHVIPVLYREEIKNQQIILLPELQLMCKASTSFRTMLPAQAKEWKGVVKVAVNSQMTSTIRSISPQTTMNAASFTKLIQEVLKREPDLVEQFIPVEELGGCFFKSSHPDLQRNLSVVFRESTQTKLKQNELAIVASALFDESPITGKLILSDFIDAFASHTQQTIQKAAYSFFYKYASIALNGFLRMMVKYGIGLEGHLQNSIPIFKNGEPVKMMFRDWGGARIYQPRVEKQGLTISFYPDSLTVTQHAEKMREKVYYAVFQNHLGEMIVQLCYIFGCVENRLWKMVAQISKQIFSDLTLNHNLSKEAQSDQHFLFQSKIMHKAITSMRLLNHDRDLYVEIPNPLIDWN</sequence>
<dbReference type="PANTHER" id="PTHR34384">
    <property type="entry name" value="L-2,3-DIAMINOPROPANOATE--CITRATE LIGASE"/>
    <property type="match status" value="1"/>
</dbReference>
<keyword evidence="6" id="KW-1185">Reference proteome</keyword>
<protein>
    <submittedName>
        <fullName evidence="5">Siderophore synthetase component</fullName>
    </submittedName>
</protein>
<evidence type="ECO:0000256" key="1">
    <source>
        <dbReference type="ARBA" id="ARBA00004924"/>
    </source>
</evidence>
<dbReference type="GO" id="GO:0016881">
    <property type="term" value="F:acid-amino acid ligase activity"/>
    <property type="evidence" value="ECO:0007669"/>
    <property type="project" value="UniProtKB-ARBA"/>
</dbReference>
<dbReference type="STRING" id="112248.SAMN05444392_12113"/>
<evidence type="ECO:0000313" key="6">
    <source>
        <dbReference type="Proteomes" id="UP000184476"/>
    </source>
</evidence>
<reference evidence="5 6" key="1">
    <citation type="submission" date="2016-11" db="EMBL/GenBank/DDBJ databases">
        <authorList>
            <person name="Jaros S."/>
            <person name="Januszkiewicz K."/>
            <person name="Wedrychowicz H."/>
        </authorList>
    </citation>
    <scope>NUCLEOTIDE SEQUENCE [LARGE SCALE GENOMIC DNA]</scope>
    <source>
        <strain evidence="5 6">DSM 44666</strain>
    </source>
</reference>
<dbReference type="PANTHER" id="PTHR34384:SF6">
    <property type="entry name" value="STAPHYLOFERRIN B SYNTHASE"/>
    <property type="match status" value="1"/>
</dbReference>
<dbReference type="EMBL" id="FQVL01000021">
    <property type="protein sequence ID" value="SHF40200.1"/>
    <property type="molecule type" value="Genomic_DNA"/>
</dbReference>
<feature type="domain" description="Aerobactin siderophore biosynthesis IucA/IucC N-terminal" evidence="3">
    <location>
        <begin position="193"/>
        <end position="428"/>
    </location>
</feature>
<dbReference type="Gene3D" id="1.10.510.40">
    <property type="match status" value="1"/>
</dbReference>
<dbReference type="InterPro" id="IPR022770">
    <property type="entry name" value="IucA/IucC-like_C"/>
</dbReference>
<dbReference type="AlphaFoldDB" id="A0A1M5BCM6"/>
<dbReference type="Pfam" id="PF04183">
    <property type="entry name" value="IucA_IucC"/>
    <property type="match status" value="1"/>
</dbReference>
<name>A0A1M5BCM6_9BACL</name>
<dbReference type="OrthoDB" id="495728at2"/>
<dbReference type="Proteomes" id="UP000184476">
    <property type="component" value="Unassembled WGS sequence"/>
</dbReference>
<comment type="similarity">
    <text evidence="2">Belongs to the IucA/IucC family.</text>
</comment>
<gene>
    <name evidence="5" type="ORF">SAMN05444392_12113</name>
</gene>
<organism evidence="5 6">
    <name type="scientific">Seinonella peptonophila</name>
    <dbReference type="NCBI Taxonomy" id="112248"/>
    <lineage>
        <taxon>Bacteria</taxon>
        <taxon>Bacillati</taxon>
        <taxon>Bacillota</taxon>
        <taxon>Bacilli</taxon>
        <taxon>Bacillales</taxon>
        <taxon>Thermoactinomycetaceae</taxon>
        <taxon>Seinonella</taxon>
    </lineage>
</organism>
<evidence type="ECO:0000259" key="4">
    <source>
        <dbReference type="Pfam" id="PF06276"/>
    </source>
</evidence>
<dbReference type="GO" id="GO:0019290">
    <property type="term" value="P:siderophore biosynthetic process"/>
    <property type="evidence" value="ECO:0007669"/>
    <property type="project" value="InterPro"/>
</dbReference>